<gene>
    <name evidence="1" type="ORF">ACFPN6_09925</name>
</gene>
<keyword evidence="2" id="KW-1185">Reference proteome</keyword>
<reference evidence="2" key="1">
    <citation type="journal article" date="2019" name="Int. J. Syst. Evol. Microbiol.">
        <title>The Global Catalogue of Microorganisms (GCM) 10K type strain sequencing project: providing services to taxonomists for standard genome sequencing and annotation.</title>
        <authorList>
            <consortium name="The Broad Institute Genomics Platform"/>
            <consortium name="The Broad Institute Genome Sequencing Center for Infectious Disease"/>
            <person name="Wu L."/>
            <person name="Ma J."/>
        </authorList>
    </citation>
    <scope>NUCLEOTIDE SEQUENCE [LARGE SCALE GENOMIC DNA]</scope>
    <source>
        <strain evidence="2">CCM 8479</strain>
    </source>
</reference>
<dbReference type="Gene3D" id="3.30.1390.10">
    <property type="match status" value="1"/>
</dbReference>
<dbReference type="InterPro" id="IPR014719">
    <property type="entry name" value="Ribosomal_bL12_C/ClpS-like"/>
</dbReference>
<dbReference type="EMBL" id="JBHSKL010000011">
    <property type="protein sequence ID" value="MFC5224917.1"/>
    <property type="molecule type" value="Genomic_DNA"/>
</dbReference>
<protein>
    <recommendedName>
        <fullName evidence="3">Ribosomal protein L7/L12 C-terminal domain-containing protein</fullName>
    </recommendedName>
</protein>
<evidence type="ECO:0000313" key="1">
    <source>
        <dbReference type="EMBL" id="MFC5224917.1"/>
    </source>
</evidence>
<name>A0ABW0D525_STRFI</name>
<proteinExistence type="predicted"/>
<dbReference type="Proteomes" id="UP001596156">
    <property type="component" value="Unassembled WGS sequence"/>
</dbReference>
<organism evidence="1 2">
    <name type="scientific">Streptomyces fimbriatus</name>
    <dbReference type="NCBI Taxonomy" id="68197"/>
    <lineage>
        <taxon>Bacteria</taxon>
        <taxon>Bacillati</taxon>
        <taxon>Actinomycetota</taxon>
        <taxon>Actinomycetes</taxon>
        <taxon>Kitasatosporales</taxon>
        <taxon>Streptomycetaceae</taxon>
        <taxon>Streptomyces</taxon>
    </lineage>
</organism>
<evidence type="ECO:0000313" key="2">
    <source>
        <dbReference type="Proteomes" id="UP001596156"/>
    </source>
</evidence>
<evidence type="ECO:0008006" key="3">
    <source>
        <dbReference type="Google" id="ProtNLM"/>
    </source>
</evidence>
<accession>A0ABW0D525</accession>
<sequence>METAILFLVFLVVLGDIAIRSRIARADRRVARVERKLDLVLEHLGLREEVPRADEITALVREGKKVQAVKVYREATGADLIEAKQAVDRLG</sequence>
<comment type="caution">
    <text evidence="1">The sequence shown here is derived from an EMBL/GenBank/DDBJ whole genome shotgun (WGS) entry which is preliminary data.</text>
</comment>
<dbReference type="RefSeq" id="WP_309061565.1">
    <property type="nucleotide sequence ID" value="NZ_BAAASS010000004.1"/>
</dbReference>